<comment type="caution">
    <text evidence="1">The sequence shown here is derived from an EMBL/GenBank/DDBJ whole genome shotgun (WGS) entry which is preliminary data.</text>
</comment>
<organism evidence="1 2">
    <name type="scientific">Mycolicibacterium moriokaense</name>
    <dbReference type="NCBI Taxonomy" id="39691"/>
    <lineage>
        <taxon>Bacteria</taxon>
        <taxon>Bacillati</taxon>
        <taxon>Actinomycetota</taxon>
        <taxon>Actinomycetes</taxon>
        <taxon>Mycobacteriales</taxon>
        <taxon>Mycobacteriaceae</taxon>
        <taxon>Mycolicibacterium</taxon>
    </lineage>
</organism>
<dbReference type="OrthoDB" id="4641491at2"/>
<evidence type="ECO:0000313" key="2">
    <source>
        <dbReference type="Proteomes" id="UP000247781"/>
    </source>
</evidence>
<dbReference type="EMBL" id="QJJU01000016">
    <property type="protein sequence ID" value="PXX05793.1"/>
    <property type="molecule type" value="Genomic_DNA"/>
</dbReference>
<dbReference type="Proteomes" id="UP000247781">
    <property type="component" value="Unassembled WGS sequence"/>
</dbReference>
<reference evidence="2" key="1">
    <citation type="submission" date="2018-05" db="EMBL/GenBank/DDBJ databases">
        <authorList>
            <person name="Deangelis K."/>
            <person name="Huntemann M."/>
            <person name="Clum A."/>
            <person name="Pillay M."/>
            <person name="Palaniappan K."/>
            <person name="Varghese N."/>
            <person name="Mikhailova N."/>
            <person name="Stamatis D."/>
            <person name="Reddy T."/>
            <person name="Daum C."/>
            <person name="Shapiro N."/>
            <person name="Ivanova N."/>
            <person name="Kyrpides N."/>
            <person name="Woyke T."/>
        </authorList>
    </citation>
    <scope>NUCLEOTIDE SEQUENCE [LARGE SCALE GENOMIC DNA]</scope>
    <source>
        <strain evidence="2">GAS496</strain>
    </source>
</reference>
<name>A0A318HFL8_9MYCO</name>
<proteinExistence type="predicted"/>
<dbReference type="AlphaFoldDB" id="A0A318HFL8"/>
<keyword evidence="2" id="KW-1185">Reference proteome</keyword>
<gene>
    <name evidence="1" type="ORF">C8E89_116103</name>
</gene>
<evidence type="ECO:0008006" key="3">
    <source>
        <dbReference type="Google" id="ProtNLM"/>
    </source>
</evidence>
<accession>A0A318HFL8</accession>
<protein>
    <recommendedName>
        <fullName evidence="3">ESX-1 secretion-associated protein</fullName>
    </recommendedName>
</protein>
<evidence type="ECO:0000313" key="1">
    <source>
        <dbReference type="EMBL" id="PXX05793.1"/>
    </source>
</evidence>
<reference evidence="1 2" key="2">
    <citation type="submission" date="2018-06" db="EMBL/GenBank/DDBJ databases">
        <title>Sequencing of bacterial isolates from soil warming experiment in Harvard Forest, Massachusetts, USA.</title>
        <authorList>
            <person name="Deangelis K.PhD."/>
        </authorList>
    </citation>
    <scope>NUCLEOTIDE SEQUENCE [LARGE SCALE GENOMIC DNA]</scope>
    <source>
        <strain evidence="1 2">GAS496</strain>
    </source>
</reference>
<sequence>MFADTDAIRAFGAANSTQATDLAAVAAALSSMPGPAACAMLGPVGTRFLAALTDAVGQGSRAVVMLSDRVNAGHLTAYASAGAYEDADHHLGAAVSRL</sequence>